<sequence length="91" mass="9791">MADVFRNLGPRGSIAVANHRQPSAVIVGVDEYIELLRLRETVLGSLEAEFDRKFGAMQTPEATDAVDTLFSAKPCELGAAAVADNEKNEDA</sequence>
<evidence type="ECO:0008006" key="3">
    <source>
        <dbReference type="Google" id="ProtNLM"/>
    </source>
</evidence>
<evidence type="ECO:0000313" key="1">
    <source>
        <dbReference type="EMBL" id="MFC7338293.1"/>
    </source>
</evidence>
<reference evidence="2" key="1">
    <citation type="journal article" date="2019" name="Int. J. Syst. Evol. Microbiol.">
        <title>The Global Catalogue of Microorganisms (GCM) 10K type strain sequencing project: providing services to taxonomists for standard genome sequencing and annotation.</title>
        <authorList>
            <consortium name="The Broad Institute Genomics Platform"/>
            <consortium name="The Broad Institute Genome Sequencing Center for Infectious Disease"/>
            <person name="Wu L."/>
            <person name="Ma J."/>
        </authorList>
    </citation>
    <scope>NUCLEOTIDE SEQUENCE [LARGE SCALE GENOMIC DNA]</scope>
    <source>
        <strain evidence="2">CGMCC 4.1467</strain>
    </source>
</reference>
<accession>A0ABW2LAA7</accession>
<name>A0ABW2LAA7_9BACT</name>
<dbReference type="EMBL" id="JBHTBS010000007">
    <property type="protein sequence ID" value="MFC7338293.1"/>
    <property type="molecule type" value="Genomic_DNA"/>
</dbReference>
<keyword evidence="2" id="KW-1185">Reference proteome</keyword>
<organism evidence="1 2">
    <name type="scientific">Haloferula chungangensis</name>
    <dbReference type="NCBI Taxonomy" id="1048331"/>
    <lineage>
        <taxon>Bacteria</taxon>
        <taxon>Pseudomonadati</taxon>
        <taxon>Verrucomicrobiota</taxon>
        <taxon>Verrucomicrobiia</taxon>
        <taxon>Verrucomicrobiales</taxon>
        <taxon>Verrucomicrobiaceae</taxon>
        <taxon>Haloferula</taxon>
    </lineage>
</organism>
<gene>
    <name evidence="1" type="ORF">ACFQY0_13950</name>
</gene>
<protein>
    <recommendedName>
        <fullName evidence="3">Type II toxin-antitoxin system Phd/YefM family antitoxin</fullName>
    </recommendedName>
</protein>
<comment type="caution">
    <text evidence="1">The sequence shown here is derived from an EMBL/GenBank/DDBJ whole genome shotgun (WGS) entry which is preliminary data.</text>
</comment>
<dbReference type="RefSeq" id="WP_379713461.1">
    <property type="nucleotide sequence ID" value="NZ_JBHTBS010000007.1"/>
</dbReference>
<dbReference type="Proteomes" id="UP001596472">
    <property type="component" value="Unassembled WGS sequence"/>
</dbReference>
<evidence type="ECO:0000313" key="2">
    <source>
        <dbReference type="Proteomes" id="UP001596472"/>
    </source>
</evidence>
<proteinExistence type="predicted"/>